<dbReference type="InterPro" id="IPR016024">
    <property type="entry name" value="ARM-type_fold"/>
</dbReference>
<reference evidence="2 3" key="1">
    <citation type="submission" date="2019-03" db="EMBL/GenBank/DDBJ databases">
        <title>Single cell metagenomics reveals metabolic interactions within the superorganism composed of flagellate Streblomastix strix and complex community of Bacteroidetes bacteria on its surface.</title>
        <authorList>
            <person name="Treitli S.C."/>
            <person name="Kolisko M."/>
            <person name="Husnik F."/>
            <person name="Keeling P."/>
            <person name="Hampl V."/>
        </authorList>
    </citation>
    <scope>NUCLEOTIDE SEQUENCE [LARGE SCALE GENOMIC DNA]</scope>
    <source>
        <strain evidence="2">ST1C</strain>
    </source>
</reference>
<feature type="compositionally biased region" description="Basic and acidic residues" evidence="1">
    <location>
        <begin position="217"/>
        <end position="228"/>
    </location>
</feature>
<dbReference type="EMBL" id="SNRW01004134">
    <property type="protein sequence ID" value="KAA6388052.1"/>
    <property type="molecule type" value="Genomic_DNA"/>
</dbReference>
<evidence type="ECO:0000256" key="1">
    <source>
        <dbReference type="SAM" id="MobiDB-lite"/>
    </source>
</evidence>
<dbReference type="Proteomes" id="UP000324800">
    <property type="component" value="Unassembled WGS sequence"/>
</dbReference>
<accession>A0A5J4VZQ9</accession>
<gene>
    <name evidence="2" type="ORF">EZS28_016422</name>
</gene>
<dbReference type="InterPro" id="IPR011989">
    <property type="entry name" value="ARM-like"/>
</dbReference>
<feature type="compositionally biased region" description="Low complexity" evidence="1">
    <location>
        <begin position="229"/>
        <end position="240"/>
    </location>
</feature>
<evidence type="ECO:0000313" key="3">
    <source>
        <dbReference type="Proteomes" id="UP000324800"/>
    </source>
</evidence>
<dbReference type="AlphaFoldDB" id="A0A5J4VZQ9"/>
<dbReference type="SUPFAM" id="SSF48371">
    <property type="entry name" value="ARM repeat"/>
    <property type="match status" value="1"/>
</dbReference>
<comment type="caution">
    <text evidence="2">The sequence shown here is derived from an EMBL/GenBank/DDBJ whole genome shotgun (WGS) entry which is preliminary data.</text>
</comment>
<dbReference type="OrthoDB" id="201709at2759"/>
<protein>
    <submittedName>
        <fullName evidence="2">Uncharacterized protein</fullName>
    </submittedName>
</protein>
<evidence type="ECO:0000313" key="2">
    <source>
        <dbReference type="EMBL" id="KAA6388052.1"/>
    </source>
</evidence>
<name>A0A5J4VZQ9_9EUKA</name>
<organism evidence="2 3">
    <name type="scientific">Streblomastix strix</name>
    <dbReference type="NCBI Taxonomy" id="222440"/>
    <lineage>
        <taxon>Eukaryota</taxon>
        <taxon>Metamonada</taxon>
        <taxon>Preaxostyla</taxon>
        <taxon>Oxymonadida</taxon>
        <taxon>Streblomastigidae</taxon>
        <taxon>Streblomastix</taxon>
    </lineage>
</organism>
<proteinExistence type="predicted"/>
<feature type="region of interest" description="Disordered" evidence="1">
    <location>
        <begin position="213"/>
        <end position="242"/>
    </location>
</feature>
<sequence>MIESYDENISDIGAEIMKKGISNKKKKEFSRQLCKQGGIIGRAASYLNQLQIDVPIESKHFQLNHLASSSSSSPFQTSFEQKVSIHAIINYVNVLQELVKCDTRQWDQNETEDLLDSLHYVLGIIGNNQKEEKQEDQENKFDQKEQINDEVEQDFDSMKQNIVNLLILLNSKGFIQGRKEKEKEKKEQNDRLNLIEEEKRNLEQRLNEQQQQIRQLEQQRREADERAQQSEQRSIESIQRAEQAEQQKNIAIEAKSKVELKNKDLEDKLTKVEKERKEADERTRKVEADKGNISQEKDKAKDEIIKIQKEKQELNEKITELGKPCTICSQIGKELIKVENGSDAQNKELRKNKDYLSGIISTSLQKKDELGRKQAINSGIAEALLHMFANQPLESITDEQASAFYQISFTNQENKLLIFDNKPYPALIRLLDHSNSSVVDRTITSITCILLCGLKIYPANTQHEHYGVMNKCEGINKIYALFKRINTLKHAKDLAAICIGLLFKASEITDYWMRCDIITHLKKLVYDSDEWMKNASRERLKGLAQNLVNKGEIEKGGFVIPE</sequence>
<feature type="region of interest" description="Disordered" evidence="1">
    <location>
        <begin position="274"/>
        <end position="297"/>
    </location>
</feature>
<dbReference type="Gene3D" id="1.25.10.10">
    <property type="entry name" value="Leucine-rich Repeat Variant"/>
    <property type="match status" value="1"/>
</dbReference>